<organism evidence="1 2">
    <name type="scientific">Paramecium primaurelia</name>
    <dbReference type="NCBI Taxonomy" id="5886"/>
    <lineage>
        <taxon>Eukaryota</taxon>
        <taxon>Sar</taxon>
        <taxon>Alveolata</taxon>
        <taxon>Ciliophora</taxon>
        <taxon>Intramacronucleata</taxon>
        <taxon>Oligohymenophorea</taxon>
        <taxon>Peniculida</taxon>
        <taxon>Parameciidae</taxon>
        <taxon>Paramecium</taxon>
    </lineage>
</organism>
<sequence length="49" mass="5801">MLNNFSNKSIQWDDIFTIPNMIELNKPTDSYYFEAPQKFSEKGVKPLFI</sequence>
<evidence type="ECO:0000313" key="1">
    <source>
        <dbReference type="EMBL" id="CAD8117153.1"/>
    </source>
</evidence>
<evidence type="ECO:0000313" key="2">
    <source>
        <dbReference type="Proteomes" id="UP000688137"/>
    </source>
</evidence>
<name>A0A8S1QN21_PARPR</name>
<dbReference type="AlphaFoldDB" id="A0A8S1QN21"/>
<dbReference type="EMBL" id="CAJJDM010000199">
    <property type="protein sequence ID" value="CAD8117153.1"/>
    <property type="molecule type" value="Genomic_DNA"/>
</dbReference>
<gene>
    <name evidence="1" type="ORF">PPRIM_AZ9-3.1.T1900003</name>
</gene>
<proteinExistence type="predicted"/>
<comment type="caution">
    <text evidence="1">The sequence shown here is derived from an EMBL/GenBank/DDBJ whole genome shotgun (WGS) entry which is preliminary data.</text>
</comment>
<accession>A0A8S1QN21</accession>
<protein>
    <submittedName>
        <fullName evidence="1">Uncharacterized protein</fullName>
    </submittedName>
</protein>
<keyword evidence="2" id="KW-1185">Reference proteome</keyword>
<reference evidence="1" key="1">
    <citation type="submission" date="2021-01" db="EMBL/GenBank/DDBJ databases">
        <authorList>
            <consortium name="Genoscope - CEA"/>
            <person name="William W."/>
        </authorList>
    </citation>
    <scope>NUCLEOTIDE SEQUENCE</scope>
</reference>
<dbReference type="Proteomes" id="UP000688137">
    <property type="component" value="Unassembled WGS sequence"/>
</dbReference>